<evidence type="ECO:0000313" key="3">
    <source>
        <dbReference type="Proteomes" id="UP000002527"/>
    </source>
</evidence>
<dbReference type="InterPro" id="IPR024490">
    <property type="entry name" value="DUF2759"/>
</dbReference>
<proteinExistence type="predicted"/>
<feature type="transmembrane region" description="Helical" evidence="1">
    <location>
        <begin position="101"/>
        <end position="123"/>
    </location>
</feature>
<gene>
    <name evidence="2" type="ordered locus">BCE_4342</name>
</gene>
<feature type="transmembrane region" description="Helical" evidence="1">
    <location>
        <begin position="67"/>
        <end position="89"/>
    </location>
</feature>
<dbReference type="EMBL" id="AE017194">
    <property type="protein sequence ID" value="AAS43243.1"/>
    <property type="molecule type" value="Genomic_DNA"/>
</dbReference>
<keyword evidence="1" id="KW-0812">Transmembrane</keyword>
<accession>Q730S4</accession>
<dbReference type="Proteomes" id="UP000002527">
    <property type="component" value="Chromosome"/>
</dbReference>
<name>Q730S4_BACC1</name>
<evidence type="ECO:0000313" key="2">
    <source>
        <dbReference type="EMBL" id="AAS43243.1"/>
    </source>
</evidence>
<reference evidence="2 3" key="1">
    <citation type="journal article" date="2004" name="Nucleic Acids Res.">
        <title>The genome sequence of Bacillus cereus ATCC 10987 reveals metabolic adaptations and a large plasmid related to Bacillus anthracis pXO1.</title>
        <authorList>
            <person name="Rasko D.A."/>
            <person name="Ravel J."/>
            <person name="Okstad O.A."/>
            <person name="Helgason E."/>
            <person name="Cer R.Z."/>
            <person name="Jiang L."/>
            <person name="Shores K.A."/>
            <person name="Fouts D.E."/>
            <person name="Tourasse N.J."/>
            <person name="Angiuoli S.V."/>
            <person name="Kolonay J."/>
            <person name="Nelson W.C."/>
            <person name="Kolsto A.-B."/>
            <person name="Fraser C.M."/>
            <person name="Read T.D."/>
        </authorList>
    </citation>
    <scope>NUCLEOTIDE SEQUENCE [LARGE SCALE GENOMIC DNA]</scope>
    <source>
        <strain evidence="3">ATCC 10987 / NRS 248</strain>
    </source>
</reference>
<dbReference type="KEGG" id="bca:BCE_4342"/>
<keyword evidence="1" id="KW-0472">Membrane</keyword>
<evidence type="ECO:0000256" key="1">
    <source>
        <dbReference type="SAM" id="Phobius"/>
    </source>
</evidence>
<organism evidence="2 3">
    <name type="scientific">Bacillus cereus (strain ATCC 10987 / NRS 248)</name>
    <dbReference type="NCBI Taxonomy" id="222523"/>
    <lineage>
        <taxon>Bacteria</taxon>
        <taxon>Bacillati</taxon>
        <taxon>Bacillota</taxon>
        <taxon>Bacilli</taxon>
        <taxon>Bacillales</taxon>
        <taxon>Bacillaceae</taxon>
        <taxon>Bacillus</taxon>
        <taxon>Bacillus cereus group</taxon>
    </lineage>
</organism>
<dbReference type="Pfam" id="PF10958">
    <property type="entry name" value="DUF2759"/>
    <property type="match status" value="1"/>
</dbReference>
<dbReference type="HOGENOM" id="CLU_2271837_0_0_9"/>
<sequence length="127" mass="14525">MFVMGLTAFVSISYENLLQLLNLLSMIQHFFLLGKERMLSRQSFLKHVQYKRVNIPKTHIKEWVDRGGYCMGLVIIFTLVTLLAVFATLRTLREKNFLAGGFAIATVLVFGWFTIMTVLYNGYPPAA</sequence>
<dbReference type="AlphaFoldDB" id="Q730S4"/>
<protein>
    <submittedName>
        <fullName evidence="2">Uncharacterized protein</fullName>
    </submittedName>
</protein>
<keyword evidence="1" id="KW-1133">Transmembrane helix</keyword>